<dbReference type="SUPFAM" id="SSF52096">
    <property type="entry name" value="ClpP/crotonase"/>
    <property type="match status" value="1"/>
</dbReference>
<dbReference type="Gene3D" id="1.10.1040.50">
    <property type="match status" value="1"/>
</dbReference>
<evidence type="ECO:0000259" key="38">
    <source>
        <dbReference type="Pfam" id="PF02737"/>
    </source>
</evidence>
<keyword evidence="16" id="KW-0511">Multifunctional enzyme</keyword>
<keyword evidence="13" id="KW-0576">Peroxisome</keyword>
<dbReference type="Gene3D" id="3.90.226.10">
    <property type="entry name" value="2-enoyl-CoA Hydratase, Chain A, domain 1"/>
    <property type="match status" value="1"/>
</dbReference>
<comment type="catalytic activity">
    <reaction evidence="26">
        <text>(3E,5Z)-tetradecadienoyl-CoA = (2E,5Z)-tetradecadienoyl-CoA</text>
        <dbReference type="Rhea" id="RHEA:47464"/>
        <dbReference type="ChEBI" id="CHEBI:71586"/>
        <dbReference type="ChEBI" id="CHEBI:87701"/>
    </reaction>
    <physiologicalReaction direction="right-to-left" evidence="26">
        <dbReference type="Rhea" id="RHEA:47466"/>
    </physiologicalReaction>
</comment>
<evidence type="ECO:0000256" key="21">
    <source>
        <dbReference type="ARBA" id="ARBA00035959"/>
    </source>
</evidence>
<comment type="catalytic activity">
    <reaction evidence="1">
        <text>(3S)-hydroxyhexadecanoyl-CoA = (2E)-hexadecenoyl-CoA + H2O</text>
        <dbReference type="Rhea" id="RHEA:31163"/>
        <dbReference type="ChEBI" id="CHEBI:15377"/>
        <dbReference type="ChEBI" id="CHEBI:61526"/>
        <dbReference type="ChEBI" id="CHEBI:62613"/>
    </reaction>
    <physiologicalReaction direction="right-to-left" evidence="1">
        <dbReference type="Rhea" id="RHEA:31165"/>
    </physiologicalReaction>
</comment>
<evidence type="ECO:0000256" key="22">
    <source>
        <dbReference type="ARBA" id="ARBA00036336"/>
    </source>
</evidence>
<comment type="catalytic activity">
    <reaction evidence="19">
        <text>a 4-saturated-(3S)-3-hydroxyacyl-CoA = a (3E)-enoyl-CoA + H2O</text>
        <dbReference type="Rhea" id="RHEA:20724"/>
        <dbReference type="ChEBI" id="CHEBI:15377"/>
        <dbReference type="ChEBI" id="CHEBI:58521"/>
        <dbReference type="ChEBI" id="CHEBI:137480"/>
        <dbReference type="EC" id="4.2.1.17"/>
    </reaction>
    <physiologicalReaction direction="left-to-right" evidence="19">
        <dbReference type="Rhea" id="RHEA:20725"/>
    </physiologicalReaction>
</comment>
<dbReference type="EC" id="4.2.1.17" evidence="7"/>
<evidence type="ECO:0000256" key="24">
    <source>
        <dbReference type="ARBA" id="ARBA00036370"/>
    </source>
</evidence>
<keyword evidence="10" id="KW-0560">Oxidoreductase</keyword>
<dbReference type="SUPFAM" id="SSF48179">
    <property type="entry name" value="6-phosphogluconate dehydrogenase C-terminal domain-like"/>
    <property type="match status" value="2"/>
</dbReference>
<comment type="catalytic activity">
    <reaction evidence="17">
        <text>(3S)-hydroxydecanoyl-CoA = (2E)-decenoyl-CoA + H2O</text>
        <dbReference type="Rhea" id="RHEA:31191"/>
        <dbReference type="ChEBI" id="CHEBI:15377"/>
        <dbReference type="ChEBI" id="CHEBI:61406"/>
        <dbReference type="ChEBI" id="CHEBI:62616"/>
    </reaction>
    <physiologicalReaction direction="right-to-left" evidence="17">
        <dbReference type="Rhea" id="RHEA:31193"/>
    </physiologicalReaction>
</comment>
<dbReference type="RefSeq" id="XP_019637976.1">
    <property type="nucleotide sequence ID" value="XM_019782417.1"/>
</dbReference>
<gene>
    <name evidence="40" type="primary">LOC109480267</name>
</gene>
<evidence type="ECO:0000256" key="27">
    <source>
        <dbReference type="ARBA" id="ARBA00036656"/>
    </source>
</evidence>
<evidence type="ECO:0000313" key="39">
    <source>
        <dbReference type="Proteomes" id="UP000515135"/>
    </source>
</evidence>
<comment type="catalytic activity">
    <reaction evidence="24">
        <text>(3S)-hydroxyhexanoyl-CoA = (2E)-hexenoyl-CoA + H2O</text>
        <dbReference type="Rhea" id="RHEA:30547"/>
        <dbReference type="ChEBI" id="CHEBI:15377"/>
        <dbReference type="ChEBI" id="CHEBI:62075"/>
        <dbReference type="ChEBI" id="CHEBI:62077"/>
    </reaction>
    <physiologicalReaction direction="right-to-left" evidence="24">
        <dbReference type="Rhea" id="RHEA:30549"/>
    </physiologicalReaction>
</comment>
<comment type="catalytic activity">
    <reaction evidence="27">
        <text>(3E)-decenoyl-CoA = (2E)-decenoyl-CoA</text>
        <dbReference type="Rhea" id="RHEA:45752"/>
        <dbReference type="ChEBI" id="CHEBI:61406"/>
        <dbReference type="ChEBI" id="CHEBI:84793"/>
    </reaction>
    <physiologicalReaction direction="left-to-right" evidence="27">
        <dbReference type="Rhea" id="RHEA:45753"/>
    </physiologicalReaction>
</comment>
<keyword evidence="15" id="KW-0456">Lyase</keyword>
<evidence type="ECO:0000256" key="18">
    <source>
        <dbReference type="ARBA" id="ARBA00035863"/>
    </source>
</evidence>
<comment type="catalytic activity">
    <reaction evidence="32">
        <text>(3S)-hydroxyhexadecanoyl-CoA + NAD(+) = 3-oxohexadecanoyl-CoA + NADH + H(+)</text>
        <dbReference type="Rhea" id="RHEA:31159"/>
        <dbReference type="ChEBI" id="CHEBI:15378"/>
        <dbReference type="ChEBI" id="CHEBI:57349"/>
        <dbReference type="ChEBI" id="CHEBI:57540"/>
        <dbReference type="ChEBI" id="CHEBI:57945"/>
        <dbReference type="ChEBI" id="CHEBI:62613"/>
    </reaction>
    <physiologicalReaction direction="left-to-right" evidence="32">
        <dbReference type="Rhea" id="RHEA:31160"/>
    </physiologicalReaction>
</comment>
<evidence type="ECO:0000313" key="40">
    <source>
        <dbReference type="RefSeq" id="XP_019637976.1"/>
    </source>
</evidence>
<dbReference type="InterPro" id="IPR001753">
    <property type="entry name" value="Enoyl-CoA_hydra/iso"/>
</dbReference>
<dbReference type="InterPro" id="IPR006108">
    <property type="entry name" value="3HC_DH_C"/>
</dbReference>
<dbReference type="PROSITE" id="PS00166">
    <property type="entry name" value="ENOYL_COA_HYDRATASE"/>
    <property type="match status" value="1"/>
</dbReference>
<evidence type="ECO:0000256" key="31">
    <source>
        <dbReference type="ARBA" id="ARBA00042031"/>
    </source>
</evidence>
<evidence type="ECO:0000256" key="28">
    <source>
        <dbReference type="ARBA" id="ARBA00036989"/>
    </source>
</evidence>
<dbReference type="GO" id="GO:0006635">
    <property type="term" value="P:fatty acid beta-oxidation"/>
    <property type="evidence" value="ECO:0007669"/>
    <property type="project" value="UniProtKB-UniPathway"/>
</dbReference>
<dbReference type="GO" id="GO:0004165">
    <property type="term" value="F:delta(3)-delta(2)-enoyl-CoA isomerase activity"/>
    <property type="evidence" value="ECO:0007669"/>
    <property type="project" value="UniProtKB-EC"/>
</dbReference>
<comment type="catalytic activity">
    <reaction evidence="23">
        <text>(3E)-hexenoyl-CoA = (2E)-hexenoyl-CoA</text>
        <dbReference type="Rhea" id="RHEA:45736"/>
        <dbReference type="ChEBI" id="CHEBI:62077"/>
        <dbReference type="ChEBI" id="CHEBI:84790"/>
    </reaction>
    <physiologicalReaction direction="left-to-right" evidence="23">
        <dbReference type="Rhea" id="RHEA:45737"/>
    </physiologicalReaction>
</comment>
<dbReference type="EC" id="1.1.1.35" evidence="8"/>
<evidence type="ECO:0000256" key="26">
    <source>
        <dbReference type="ARBA" id="ARBA00036570"/>
    </source>
</evidence>
<dbReference type="InterPro" id="IPR018376">
    <property type="entry name" value="Enoyl-CoA_hyd/isom_CS"/>
</dbReference>
<dbReference type="GO" id="GO:0004300">
    <property type="term" value="F:enoyl-CoA hydratase activity"/>
    <property type="evidence" value="ECO:0007669"/>
    <property type="project" value="UniProtKB-EC"/>
</dbReference>
<evidence type="ECO:0000256" key="4">
    <source>
        <dbReference type="ARBA" id="ARBA00008750"/>
    </source>
</evidence>
<keyword evidence="12" id="KW-0443">Lipid metabolism</keyword>
<dbReference type="Pfam" id="PF02737">
    <property type="entry name" value="3HCDH_N"/>
    <property type="match status" value="1"/>
</dbReference>
<dbReference type="SUPFAM" id="SSF51735">
    <property type="entry name" value="NAD(P)-binding Rossmann-fold domains"/>
    <property type="match status" value="1"/>
</dbReference>
<evidence type="ECO:0000256" key="33">
    <source>
        <dbReference type="ARBA" id="ARBA00048361"/>
    </source>
</evidence>
<comment type="catalytic activity">
    <reaction evidence="35">
        <text>(3S)-hydroxyhexadecanedioyl-CoA + NAD(+) = 3-oxohexadecanedioyl-CoA + NADH + H(+)</text>
        <dbReference type="Rhea" id="RHEA:40267"/>
        <dbReference type="ChEBI" id="CHEBI:15378"/>
        <dbReference type="ChEBI" id="CHEBI:57540"/>
        <dbReference type="ChEBI" id="CHEBI:57945"/>
        <dbReference type="ChEBI" id="CHEBI:77080"/>
        <dbReference type="ChEBI" id="CHEBI:77081"/>
    </reaction>
    <physiologicalReaction direction="left-to-right" evidence="35">
        <dbReference type="Rhea" id="RHEA:40268"/>
    </physiologicalReaction>
</comment>
<comment type="similarity">
    <text evidence="4">In the N-terminal section; belongs to the enoyl-CoA hydratase/isomerase family.</text>
</comment>
<dbReference type="InterPro" id="IPR008927">
    <property type="entry name" value="6-PGluconate_DH-like_C_sf"/>
</dbReference>
<name>A0A6P5A8A5_BRABE</name>
<evidence type="ECO:0000256" key="3">
    <source>
        <dbReference type="ARBA" id="ARBA00005005"/>
    </source>
</evidence>
<comment type="subunit">
    <text evidence="5">Monomer.</text>
</comment>
<dbReference type="FunFam" id="3.40.50.720:FF:000009">
    <property type="entry name" value="Fatty oxidation complex, alpha subunit"/>
    <property type="match status" value="1"/>
</dbReference>
<evidence type="ECO:0000256" key="16">
    <source>
        <dbReference type="ARBA" id="ARBA00023268"/>
    </source>
</evidence>
<keyword evidence="39" id="KW-1185">Reference proteome</keyword>
<evidence type="ECO:0000256" key="36">
    <source>
        <dbReference type="RuleBase" id="RU003707"/>
    </source>
</evidence>
<evidence type="ECO:0000256" key="1">
    <source>
        <dbReference type="ARBA" id="ARBA00000469"/>
    </source>
</evidence>
<dbReference type="OrthoDB" id="2018133at2759"/>
<evidence type="ECO:0000256" key="13">
    <source>
        <dbReference type="ARBA" id="ARBA00023140"/>
    </source>
</evidence>
<reference evidence="40" key="1">
    <citation type="submission" date="2025-08" db="UniProtKB">
        <authorList>
            <consortium name="RefSeq"/>
        </authorList>
    </citation>
    <scope>IDENTIFICATION</scope>
    <source>
        <tissue evidence="40">Gonad</tissue>
    </source>
</reference>
<evidence type="ECO:0000256" key="25">
    <source>
        <dbReference type="ARBA" id="ARBA00036472"/>
    </source>
</evidence>
<dbReference type="FunFam" id="3.90.226.10:FF:000052">
    <property type="entry name" value="Peroxisomal bifunctional enzyme"/>
    <property type="match status" value="1"/>
</dbReference>
<evidence type="ECO:0000256" key="10">
    <source>
        <dbReference type="ARBA" id="ARBA00023002"/>
    </source>
</evidence>
<dbReference type="Gene3D" id="3.40.50.720">
    <property type="entry name" value="NAD(P)-binding Rossmann-like Domain"/>
    <property type="match status" value="1"/>
</dbReference>
<feature type="domain" description="3-hydroxyacyl-CoA dehydrogenase NAD binding" evidence="38">
    <location>
        <begin position="301"/>
        <end position="469"/>
    </location>
</feature>
<dbReference type="AlphaFoldDB" id="A0A6P5A8A5"/>
<evidence type="ECO:0000256" key="5">
    <source>
        <dbReference type="ARBA" id="ARBA00011245"/>
    </source>
</evidence>
<comment type="catalytic activity">
    <reaction evidence="22">
        <text>(3Z)-hexenoyl-CoA = (2E)-hexenoyl-CoA</text>
        <dbReference type="Rhea" id="RHEA:45748"/>
        <dbReference type="ChEBI" id="CHEBI:62077"/>
        <dbReference type="ChEBI" id="CHEBI:85415"/>
    </reaction>
    <physiologicalReaction direction="left-to-right" evidence="22">
        <dbReference type="Rhea" id="RHEA:45749"/>
    </physiologicalReaction>
</comment>
<evidence type="ECO:0000259" key="37">
    <source>
        <dbReference type="Pfam" id="PF00725"/>
    </source>
</evidence>
<evidence type="ECO:0000256" key="32">
    <source>
        <dbReference type="ARBA" id="ARBA00047613"/>
    </source>
</evidence>
<dbReference type="InterPro" id="IPR036291">
    <property type="entry name" value="NAD(P)-bd_dom_sf"/>
</dbReference>
<comment type="pathway">
    <text evidence="3">Lipid metabolism; fatty acid beta-oxidation.</text>
</comment>
<evidence type="ECO:0000256" key="34">
    <source>
        <dbReference type="ARBA" id="ARBA00048911"/>
    </source>
</evidence>
<evidence type="ECO:0000256" key="29">
    <source>
        <dbReference type="ARBA" id="ARBA00038365"/>
    </source>
</evidence>
<dbReference type="InterPro" id="IPR006176">
    <property type="entry name" value="3-OHacyl-CoA_DH_NAD-bd"/>
</dbReference>
<evidence type="ECO:0000256" key="15">
    <source>
        <dbReference type="ARBA" id="ARBA00023239"/>
    </source>
</evidence>
<protein>
    <recommendedName>
        <fullName evidence="30">Peroxisomal bifunctional enzyme</fullName>
        <ecNumber evidence="8">1.1.1.35</ecNumber>
        <ecNumber evidence="7">4.2.1.17</ecNumber>
        <ecNumber evidence="6">5.3.3.8</ecNumber>
    </recommendedName>
    <alternativeName>
        <fullName evidence="31">Multifunctional enzyme 1</fullName>
    </alternativeName>
</protein>
<feature type="domain" description="3-hydroxyacyl-CoA dehydrogenase C-terminal" evidence="37">
    <location>
        <begin position="613"/>
        <end position="700"/>
    </location>
</feature>
<dbReference type="FunFam" id="1.10.1040.50:FF:000006">
    <property type="entry name" value="Peroxisomal bifunctional enzyme"/>
    <property type="match status" value="1"/>
</dbReference>
<comment type="subcellular location">
    <subcellularLocation>
        <location evidence="2">Peroxisome</location>
    </subcellularLocation>
</comment>
<dbReference type="InterPro" id="IPR029045">
    <property type="entry name" value="ClpP/crotonase-like_dom_sf"/>
</dbReference>
<comment type="catalytic activity">
    <reaction evidence="28">
        <text>(2E)-hexadecenedioyl-CoA + H2O = (3S)-hydroxyhexadecanedioyl-CoA</text>
        <dbReference type="Rhea" id="RHEA:40259"/>
        <dbReference type="ChEBI" id="CHEBI:15377"/>
        <dbReference type="ChEBI" id="CHEBI:77075"/>
        <dbReference type="ChEBI" id="CHEBI:77080"/>
    </reaction>
    <physiologicalReaction direction="left-to-right" evidence="28">
        <dbReference type="Rhea" id="RHEA:40260"/>
    </physiologicalReaction>
</comment>
<organism evidence="39 40">
    <name type="scientific">Branchiostoma belcheri</name>
    <name type="common">Amphioxus</name>
    <dbReference type="NCBI Taxonomy" id="7741"/>
    <lineage>
        <taxon>Eukaryota</taxon>
        <taxon>Metazoa</taxon>
        <taxon>Chordata</taxon>
        <taxon>Cephalochordata</taxon>
        <taxon>Leptocardii</taxon>
        <taxon>Amphioxiformes</taxon>
        <taxon>Branchiostomatidae</taxon>
        <taxon>Branchiostoma</taxon>
    </lineage>
</organism>
<dbReference type="EC" id="5.3.3.8" evidence="6"/>
<comment type="similarity">
    <text evidence="36">Belongs to the enoyl-CoA hydratase/isomerase family.</text>
</comment>
<dbReference type="GeneID" id="109480267"/>
<evidence type="ECO:0000256" key="30">
    <source>
        <dbReference type="ARBA" id="ARBA00039632"/>
    </source>
</evidence>
<sequence>MAEYSTLGSVAVLQVNNPPVNSFSHHVRQALVDGLERAQRDPAVRSIVIMGKGRTFPAGADIREFGSGAAVKMPNLLMVLQAVDTCQKPVVSAIHGTALGGGFELALASHYRLAVPSARMGLPEVHLGILPGAGGTQRLPRVVGVKTAIQMITSGQHIKAQQALSLGIVDKIVQGDLLKEAVSFARSVEGRPVEDRRISQKTVPEADKVDEVVEAARKTILRKARGAIAPMTCVQAIQASVLPFEAGMAREAELMAFLMTSWQAPAQQYAFFSEREVRRWSHPRDKRINFKTAKPRVVKSVGVVGAGTMGMGITINLLQAGLKVVMLEVNKKQLDKAVNTIKKTLSQKSASQKMSQLTTAMDYSQLRDVDIVIEAVFENMRLKKEVFRKLDAVTKPQTILASNTSGLNIDEIAAVTKRPDKVVGTHFFAPANVMRLLENIYGRQTSPETVATAMQLGVTIGKVGVLVGNCPGFVGNRMLGSYTAEAVFLLEEGAEPQDVDRAIEEFGFPMGPFRMGDLSGTDIGWKGRIAKGLTTEHGPPPATPALYRRGNRYCPLPDMLCMKGRLGQKTGAGWYRYEPGSRTALPDPVVLQMIQDYRQEHGFKKRTISSQEIVERCLYPLINEGFHILDEGIAARSLDIDVIYLFGYGWPRHTGGPMYYAERVIGLEKLLCSLETYSARYPDHAHLQPSPLLRNMVAKGGSLAALGTDSKL</sequence>
<evidence type="ECO:0000256" key="8">
    <source>
        <dbReference type="ARBA" id="ARBA00013000"/>
    </source>
</evidence>
<evidence type="ECO:0000256" key="14">
    <source>
        <dbReference type="ARBA" id="ARBA00023235"/>
    </source>
</evidence>
<comment type="similarity">
    <text evidence="29">In the C-terminal section; belongs to the 3-hydroxyacyl-CoA dehydrogenase family.</text>
</comment>
<dbReference type="GO" id="GO:0070403">
    <property type="term" value="F:NAD+ binding"/>
    <property type="evidence" value="ECO:0007669"/>
    <property type="project" value="InterPro"/>
</dbReference>
<evidence type="ECO:0000256" key="7">
    <source>
        <dbReference type="ARBA" id="ARBA00012076"/>
    </source>
</evidence>
<evidence type="ECO:0000256" key="20">
    <source>
        <dbReference type="ARBA" id="ARBA00035949"/>
    </source>
</evidence>
<comment type="catalytic activity">
    <reaction evidence="25">
        <text>(2S,3S)-3-hydroxy-2-methylbutanoyl-CoA = (2E)-2-methylbut-2-enoyl-CoA + H2O</text>
        <dbReference type="Rhea" id="RHEA:31119"/>
        <dbReference type="ChEBI" id="CHEBI:15377"/>
        <dbReference type="ChEBI" id="CHEBI:57312"/>
        <dbReference type="ChEBI" id="CHEBI:57337"/>
    </reaction>
    <physiologicalReaction direction="right-to-left" evidence="25">
        <dbReference type="Rhea" id="RHEA:31121"/>
    </physiologicalReaction>
</comment>
<evidence type="ECO:0000256" key="9">
    <source>
        <dbReference type="ARBA" id="ARBA00022832"/>
    </source>
</evidence>
<evidence type="ECO:0000256" key="35">
    <source>
        <dbReference type="ARBA" id="ARBA00049448"/>
    </source>
</evidence>
<accession>A0A6P5A8A5</accession>
<dbReference type="Pfam" id="PF00378">
    <property type="entry name" value="ECH_1"/>
    <property type="match status" value="1"/>
</dbReference>
<dbReference type="PANTHER" id="PTHR23309:SF49">
    <property type="entry name" value="PEROXISOMAL BIFUNCTIONAL ENZYME"/>
    <property type="match status" value="1"/>
</dbReference>
<dbReference type="UniPathway" id="UPA00659"/>
<keyword evidence="11" id="KW-0520">NAD</keyword>
<evidence type="ECO:0000256" key="2">
    <source>
        <dbReference type="ARBA" id="ARBA00004275"/>
    </source>
</evidence>
<evidence type="ECO:0000256" key="23">
    <source>
        <dbReference type="ARBA" id="ARBA00036353"/>
    </source>
</evidence>
<keyword evidence="9" id="KW-0276">Fatty acid metabolism</keyword>
<comment type="catalytic activity">
    <reaction evidence="34">
        <text>a (3S)-3-hydroxyacyl-CoA + NAD(+) = a 3-oxoacyl-CoA + NADH + H(+)</text>
        <dbReference type="Rhea" id="RHEA:22432"/>
        <dbReference type="ChEBI" id="CHEBI:15378"/>
        <dbReference type="ChEBI" id="CHEBI:57318"/>
        <dbReference type="ChEBI" id="CHEBI:57540"/>
        <dbReference type="ChEBI" id="CHEBI:57945"/>
        <dbReference type="ChEBI" id="CHEBI:90726"/>
        <dbReference type="EC" id="1.1.1.35"/>
    </reaction>
    <physiologicalReaction direction="left-to-right" evidence="34">
        <dbReference type="Rhea" id="RHEA:22433"/>
    </physiologicalReaction>
</comment>
<dbReference type="GO" id="GO:0003857">
    <property type="term" value="F:(3S)-3-hydroxyacyl-CoA dehydrogenase (NAD+) activity"/>
    <property type="evidence" value="ECO:0007669"/>
    <property type="project" value="UniProtKB-EC"/>
</dbReference>
<dbReference type="Proteomes" id="UP000515135">
    <property type="component" value="Unplaced"/>
</dbReference>
<dbReference type="Pfam" id="PF00725">
    <property type="entry name" value="3HCDH"/>
    <property type="match status" value="2"/>
</dbReference>
<dbReference type="PANTHER" id="PTHR23309">
    <property type="entry name" value="3-HYDROXYACYL-COA DEHYROGENASE"/>
    <property type="match status" value="1"/>
</dbReference>
<comment type="catalytic activity">
    <reaction evidence="18">
        <text>(3E,5Z)-octadienoyl-CoA = (2E,5Z)-octadienoyl-CoA</text>
        <dbReference type="Rhea" id="RHEA:49932"/>
        <dbReference type="ChEBI" id="CHEBI:85108"/>
        <dbReference type="ChEBI" id="CHEBI:131990"/>
    </reaction>
    <physiologicalReaction direction="right-to-left" evidence="18">
        <dbReference type="Rhea" id="RHEA:49934"/>
    </physiologicalReaction>
</comment>
<comment type="catalytic activity">
    <reaction evidence="20">
        <text>a (3E)-enoyl-CoA = a 4-saturated (2E)-enoyl-CoA</text>
        <dbReference type="Rhea" id="RHEA:45228"/>
        <dbReference type="ChEBI" id="CHEBI:58521"/>
        <dbReference type="ChEBI" id="CHEBI:85097"/>
        <dbReference type="EC" id="5.3.3.8"/>
    </reaction>
    <physiologicalReaction direction="left-to-right" evidence="20">
        <dbReference type="Rhea" id="RHEA:45229"/>
    </physiologicalReaction>
</comment>
<proteinExistence type="inferred from homology"/>
<evidence type="ECO:0000256" key="6">
    <source>
        <dbReference type="ARBA" id="ARBA00012064"/>
    </source>
</evidence>
<comment type="catalytic activity">
    <reaction evidence="21">
        <text>a (3Z)-enoyl-CoA = a 4-saturated (2E)-enoyl-CoA</text>
        <dbReference type="Rhea" id="RHEA:45900"/>
        <dbReference type="ChEBI" id="CHEBI:85097"/>
        <dbReference type="ChEBI" id="CHEBI:85489"/>
        <dbReference type="EC" id="5.3.3.8"/>
    </reaction>
    <physiologicalReaction direction="left-to-right" evidence="21">
        <dbReference type="Rhea" id="RHEA:45901"/>
    </physiologicalReaction>
</comment>
<dbReference type="CDD" id="cd06558">
    <property type="entry name" value="crotonase-like"/>
    <property type="match status" value="1"/>
</dbReference>
<evidence type="ECO:0000256" key="11">
    <source>
        <dbReference type="ARBA" id="ARBA00023027"/>
    </source>
</evidence>
<evidence type="ECO:0000256" key="17">
    <source>
        <dbReference type="ARBA" id="ARBA00035760"/>
    </source>
</evidence>
<feature type="domain" description="3-hydroxyacyl-CoA dehydrogenase C-terminal" evidence="37">
    <location>
        <begin position="472"/>
        <end position="577"/>
    </location>
</feature>
<evidence type="ECO:0000256" key="19">
    <source>
        <dbReference type="ARBA" id="ARBA00035909"/>
    </source>
</evidence>
<dbReference type="KEGG" id="bbel:109480267"/>
<comment type="catalytic activity">
    <reaction evidence="33">
        <text>(3S)-hydroxydecanoyl-CoA + NAD(+) = 3-oxodecanoyl-CoA + NADH + H(+)</text>
        <dbReference type="Rhea" id="RHEA:31187"/>
        <dbReference type="ChEBI" id="CHEBI:15378"/>
        <dbReference type="ChEBI" id="CHEBI:57540"/>
        <dbReference type="ChEBI" id="CHEBI:57945"/>
        <dbReference type="ChEBI" id="CHEBI:62548"/>
        <dbReference type="ChEBI" id="CHEBI:62616"/>
    </reaction>
    <physiologicalReaction direction="left-to-right" evidence="33">
        <dbReference type="Rhea" id="RHEA:31188"/>
    </physiologicalReaction>
</comment>
<dbReference type="GO" id="GO:0005777">
    <property type="term" value="C:peroxisome"/>
    <property type="evidence" value="ECO:0007669"/>
    <property type="project" value="UniProtKB-SubCell"/>
</dbReference>
<evidence type="ECO:0000256" key="12">
    <source>
        <dbReference type="ARBA" id="ARBA00023098"/>
    </source>
</evidence>
<keyword evidence="14" id="KW-0413">Isomerase</keyword>